<evidence type="ECO:0000313" key="1">
    <source>
        <dbReference type="EnsemblPlants" id="OGLUM06G27450.1"/>
    </source>
</evidence>
<proteinExistence type="predicted"/>
<reference evidence="1" key="2">
    <citation type="submission" date="2018-05" db="EMBL/GenBank/DDBJ databases">
        <title>OgluRS3 (Oryza glumaepatula Reference Sequence Version 3).</title>
        <authorList>
            <person name="Zhang J."/>
            <person name="Kudrna D."/>
            <person name="Lee S."/>
            <person name="Talag J."/>
            <person name="Welchert J."/>
            <person name="Wing R.A."/>
        </authorList>
    </citation>
    <scope>NUCLEOTIDE SEQUENCE [LARGE SCALE GENOMIC DNA]</scope>
</reference>
<sequence>MDEDGRRHHRQTTFLHVAAALLDAAAMDEVAAAVHWAALKWAQVQQERRWREDSLPLILGSDVGAWI</sequence>
<reference evidence="1" key="1">
    <citation type="submission" date="2015-04" db="UniProtKB">
        <authorList>
            <consortium name="EnsemblPlants"/>
        </authorList>
    </citation>
    <scope>IDENTIFICATION</scope>
</reference>
<dbReference type="AlphaFoldDB" id="A0A0E0ADT7"/>
<protein>
    <submittedName>
        <fullName evidence="1">Uncharacterized protein</fullName>
    </submittedName>
</protein>
<dbReference type="Proteomes" id="UP000026961">
    <property type="component" value="Chromosome 6"/>
</dbReference>
<organism evidence="1">
    <name type="scientific">Oryza glumipatula</name>
    <dbReference type="NCBI Taxonomy" id="40148"/>
    <lineage>
        <taxon>Eukaryota</taxon>
        <taxon>Viridiplantae</taxon>
        <taxon>Streptophyta</taxon>
        <taxon>Embryophyta</taxon>
        <taxon>Tracheophyta</taxon>
        <taxon>Spermatophyta</taxon>
        <taxon>Magnoliopsida</taxon>
        <taxon>Liliopsida</taxon>
        <taxon>Poales</taxon>
        <taxon>Poaceae</taxon>
        <taxon>BOP clade</taxon>
        <taxon>Oryzoideae</taxon>
        <taxon>Oryzeae</taxon>
        <taxon>Oryzinae</taxon>
        <taxon>Oryza</taxon>
    </lineage>
</organism>
<keyword evidence="2" id="KW-1185">Reference proteome</keyword>
<dbReference type="Gramene" id="OGLUM06G27450.1">
    <property type="protein sequence ID" value="OGLUM06G27450.1"/>
    <property type="gene ID" value="OGLUM06G27450"/>
</dbReference>
<name>A0A0E0ADT7_9ORYZ</name>
<dbReference type="HOGENOM" id="CLU_2816992_0_0_1"/>
<evidence type="ECO:0000313" key="2">
    <source>
        <dbReference type="Proteomes" id="UP000026961"/>
    </source>
</evidence>
<accession>A0A0E0ADT7</accession>
<dbReference type="EnsemblPlants" id="OGLUM06G27450.1">
    <property type="protein sequence ID" value="OGLUM06G27450.1"/>
    <property type="gene ID" value="OGLUM06G27450"/>
</dbReference>